<keyword evidence="2" id="KW-1185">Reference proteome</keyword>
<evidence type="ECO:0000313" key="2">
    <source>
        <dbReference type="Proteomes" id="UP001175226"/>
    </source>
</evidence>
<dbReference type="EMBL" id="JAUEPT010000044">
    <property type="protein sequence ID" value="KAK0438225.1"/>
    <property type="molecule type" value="Genomic_DNA"/>
</dbReference>
<dbReference type="AlphaFoldDB" id="A0AA39JA46"/>
<accession>A0AA39JA46</accession>
<sequence>MPEPLPQNSFRPSSDEHKAYQSCLGLEAVGSSWGVVVGSLAKEASEAAMFKFSPEVAARVLGYALRLSPSTEGTACLAQEILSCNDEGELLAGLSYLYVMGMIRIFKNPKGSVPTPMSIHSSRPSFQATADSIAALLSQPTTSSSDAKKLALARDDYRCILSGNVDIASFDAGLTSVNVAAGDRMKVTVLGHIFGQSTMDNTAGLTNAAQIKLAWAASAAAVVQRFASISIVEELNQNNIHRAENTFTITPDYHSALDELRISLHPIESDDNNTYEIHTYPPNRNAVYGLPDQVTLTDATGGQIPLPSRRYFQLHDACAKIAHLSGAGEIVERLFRDVEDVKVLAEDGGSQHLLSLALSSHLHAQSVY</sequence>
<comment type="caution">
    <text evidence="1">The sequence shown here is derived from an EMBL/GenBank/DDBJ whole genome shotgun (WGS) entry which is preliminary data.</text>
</comment>
<reference evidence="1" key="1">
    <citation type="submission" date="2023-06" db="EMBL/GenBank/DDBJ databases">
        <authorList>
            <consortium name="Lawrence Berkeley National Laboratory"/>
            <person name="Ahrendt S."/>
            <person name="Sahu N."/>
            <person name="Indic B."/>
            <person name="Wong-Bajracharya J."/>
            <person name="Merenyi Z."/>
            <person name="Ke H.-M."/>
            <person name="Monk M."/>
            <person name="Kocsube S."/>
            <person name="Drula E."/>
            <person name="Lipzen A."/>
            <person name="Balint B."/>
            <person name="Henrissat B."/>
            <person name="Andreopoulos B."/>
            <person name="Martin F.M."/>
            <person name="Harder C.B."/>
            <person name="Rigling D."/>
            <person name="Ford K.L."/>
            <person name="Foster G.D."/>
            <person name="Pangilinan J."/>
            <person name="Papanicolaou A."/>
            <person name="Barry K."/>
            <person name="LaButti K."/>
            <person name="Viragh M."/>
            <person name="Koriabine M."/>
            <person name="Yan M."/>
            <person name="Riley R."/>
            <person name="Champramary S."/>
            <person name="Plett K.L."/>
            <person name="Tsai I.J."/>
            <person name="Slot J."/>
            <person name="Sipos G."/>
            <person name="Plett J."/>
            <person name="Nagy L.G."/>
            <person name="Grigoriev I.V."/>
        </authorList>
    </citation>
    <scope>NUCLEOTIDE SEQUENCE</scope>
    <source>
        <strain evidence="1">FPL87.14</strain>
    </source>
</reference>
<dbReference type="Proteomes" id="UP001175226">
    <property type="component" value="Unassembled WGS sequence"/>
</dbReference>
<gene>
    <name evidence="1" type="ORF">EV421DRAFT_1906766</name>
</gene>
<organism evidence="1 2">
    <name type="scientific">Armillaria borealis</name>
    <dbReference type="NCBI Taxonomy" id="47425"/>
    <lineage>
        <taxon>Eukaryota</taxon>
        <taxon>Fungi</taxon>
        <taxon>Dikarya</taxon>
        <taxon>Basidiomycota</taxon>
        <taxon>Agaricomycotina</taxon>
        <taxon>Agaricomycetes</taxon>
        <taxon>Agaricomycetidae</taxon>
        <taxon>Agaricales</taxon>
        <taxon>Marasmiineae</taxon>
        <taxon>Physalacriaceae</taxon>
        <taxon>Armillaria</taxon>
    </lineage>
</organism>
<proteinExistence type="predicted"/>
<protein>
    <recommendedName>
        <fullName evidence="3">HNH nuclease domain-containing protein</fullName>
    </recommendedName>
</protein>
<evidence type="ECO:0000313" key="1">
    <source>
        <dbReference type="EMBL" id="KAK0438225.1"/>
    </source>
</evidence>
<evidence type="ECO:0008006" key="3">
    <source>
        <dbReference type="Google" id="ProtNLM"/>
    </source>
</evidence>
<name>A0AA39JA46_9AGAR</name>